<proteinExistence type="predicted"/>
<protein>
    <submittedName>
        <fullName evidence="2">Membrane protein</fullName>
    </submittedName>
</protein>
<keyword evidence="3" id="KW-1185">Reference proteome</keyword>
<organism evidence="2 3">
    <name type="scientific">Veillonella montpellierensis DNF00314</name>
    <dbReference type="NCBI Taxonomy" id="1401067"/>
    <lineage>
        <taxon>Bacteria</taxon>
        <taxon>Bacillati</taxon>
        <taxon>Bacillota</taxon>
        <taxon>Negativicutes</taxon>
        <taxon>Veillonellales</taxon>
        <taxon>Veillonellaceae</taxon>
        <taxon>Veillonella</taxon>
    </lineage>
</organism>
<evidence type="ECO:0000313" key="2">
    <source>
        <dbReference type="EMBL" id="KGF48198.1"/>
    </source>
</evidence>
<dbReference type="InterPro" id="IPR009898">
    <property type="entry name" value="DUF1440"/>
</dbReference>
<feature type="transmembrane region" description="Helical" evidence="1">
    <location>
        <begin position="79"/>
        <end position="97"/>
    </location>
</feature>
<reference evidence="2 3" key="1">
    <citation type="submission" date="2014-07" db="EMBL/GenBank/DDBJ databases">
        <authorList>
            <person name="McCorrison J."/>
            <person name="Sanka R."/>
            <person name="Torralba M."/>
            <person name="Gillis M."/>
            <person name="Haft D.H."/>
            <person name="Methe B."/>
            <person name="Sutton G."/>
            <person name="Nelson K.E."/>
        </authorList>
    </citation>
    <scope>NUCLEOTIDE SEQUENCE [LARGE SCALE GENOMIC DNA]</scope>
    <source>
        <strain evidence="2 3">DNF00314</strain>
    </source>
</reference>
<feature type="transmembrane region" description="Helical" evidence="1">
    <location>
        <begin position="9"/>
        <end position="30"/>
    </location>
</feature>
<feature type="transmembrane region" description="Helical" evidence="1">
    <location>
        <begin position="109"/>
        <end position="130"/>
    </location>
</feature>
<accession>A0A096AM73</accession>
<dbReference type="AlphaFoldDB" id="A0A096AM73"/>
<dbReference type="EMBL" id="JRNT01000005">
    <property type="protein sequence ID" value="KGF48198.1"/>
    <property type="molecule type" value="Genomic_DNA"/>
</dbReference>
<keyword evidence="1" id="KW-1133">Transmembrane helix</keyword>
<name>A0A096AM73_9FIRM</name>
<comment type="caution">
    <text evidence="2">The sequence shown here is derived from an EMBL/GenBank/DDBJ whole genome shotgun (WGS) entry which is preliminary data.</text>
</comment>
<dbReference type="eggNOG" id="COG3477">
    <property type="taxonomic scope" value="Bacteria"/>
</dbReference>
<keyword evidence="1" id="KW-0472">Membrane</keyword>
<dbReference type="Proteomes" id="UP000029628">
    <property type="component" value="Unassembled WGS sequence"/>
</dbReference>
<keyword evidence="1" id="KW-0812">Transmembrane</keyword>
<evidence type="ECO:0000313" key="3">
    <source>
        <dbReference type="Proteomes" id="UP000029628"/>
    </source>
</evidence>
<dbReference type="Pfam" id="PF07274">
    <property type="entry name" value="DUF1440"/>
    <property type="match status" value="1"/>
</dbReference>
<sequence length="175" mass="20288">MTNPNKRHIGLSILIGIIVGIIGAFAKWGWEVPFPPRNPDIFWPIDAAARVTPPKVLLDMLGIGDWHVMFSGIVQPVDVFIVHVLFSVIFGIMYCVIAEYWPRIKMWQGTVFGFFVYFLAHCIVMPWMGLVPPLTEIPFDEQFSELFGHIWWLWIMELCRRDLRNRMTGKADPEK</sequence>
<gene>
    <name evidence="2" type="ORF">HMPREF0872_00980</name>
</gene>
<evidence type="ECO:0000256" key="1">
    <source>
        <dbReference type="SAM" id="Phobius"/>
    </source>
</evidence>